<keyword evidence="2" id="KW-1185">Reference proteome</keyword>
<reference evidence="2" key="1">
    <citation type="journal article" date="2022" name="Nat. Commun.">
        <title>Chromosome evolution and the genetic basis of agronomically important traits in greater yam.</title>
        <authorList>
            <person name="Bredeson J.V."/>
            <person name="Lyons J.B."/>
            <person name="Oniyinde I.O."/>
            <person name="Okereke N.R."/>
            <person name="Kolade O."/>
            <person name="Nnabue I."/>
            <person name="Nwadili C.O."/>
            <person name="Hribova E."/>
            <person name="Parker M."/>
            <person name="Nwogha J."/>
            <person name="Shu S."/>
            <person name="Carlson J."/>
            <person name="Kariba R."/>
            <person name="Muthemba S."/>
            <person name="Knop K."/>
            <person name="Barton G.J."/>
            <person name="Sherwood A.V."/>
            <person name="Lopez-Montes A."/>
            <person name="Asiedu R."/>
            <person name="Jamnadass R."/>
            <person name="Muchugi A."/>
            <person name="Goodstein D."/>
            <person name="Egesi C.N."/>
            <person name="Featherston J."/>
            <person name="Asfaw A."/>
            <person name="Simpson G.G."/>
            <person name="Dolezel J."/>
            <person name="Hendre P.S."/>
            <person name="Van Deynze A."/>
            <person name="Kumar P.L."/>
            <person name="Obidiegwu J.E."/>
            <person name="Bhattacharjee R."/>
            <person name="Rokhsar D.S."/>
        </authorList>
    </citation>
    <scope>NUCLEOTIDE SEQUENCE [LARGE SCALE GENOMIC DNA]</scope>
    <source>
        <strain evidence="2">cv. TDa95/00328</strain>
    </source>
</reference>
<proteinExistence type="predicted"/>
<name>A0ACB7VS89_DIOAL</name>
<organism evidence="1 2">
    <name type="scientific">Dioscorea alata</name>
    <name type="common">Purple yam</name>
    <dbReference type="NCBI Taxonomy" id="55571"/>
    <lineage>
        <taxon>Eukaryota</taxon>
        <taxon>Viridiplantae</taxon>
        <taxon>Streptophyta</taxon>
        <taxon>Embryophyta</taxon>
        <taxon>Tracheophyta</taxon>
        <taxon>Spermatophyta</taxon>
        <taxon>Magnoliopsida</taxon>
        <taxon>Liliopsida</taxon>
        <taxon>Dioscoreales</taxon>
        <taxon>Dioscoreaceae</taxon>
        <taxon>Dioscorea</taxon>
    </lineage>
</organism>
<dbReference type="Proteomes" id="UP000827976">
    <property type="component" value="Chromosome 7"/>
</dbReference>
<evidence type="ECO:0000313" key="1">
    <source>
        <dbReference type="EMBL" id="KAH7677434.1"/>
    </source>
</evidence>
<dbReference type="EMBL" id="CM037017">
    <property type="protein sequence ID" value="KAH7677434.1"/>
    <property type="molecule type" value="Genomic_DNA"/>
</dbReference>
<accession>A0ACB7VS89</accession>
<evidence type="ECO:0000313" key="2">
    <source>
        <dbReference type="Proteomes" id="UP000827976"/>
    </source>
</evidence>
<keyword evidence="1" id="KW-0378">Hydrolase</keyword>
<sequence length="1036" mass="120068">MKKLKVMLLNIQTVLKDAEERAVRDESIYLWLMELKNVVFILDDMLDEYEYDLLQHQVMMRYEKVHELISSSQKKLKSVVCAVDNDDDDTRVENEYELSLYAVKETKRKPEFNNEDSSNSKSARKKSKIITSYVNDMLENYKYKELESEMKNGAASSKRKREEEDEKVCDIVSTFSKLSISHGMADKISNYVSKLTKITEHMHVLQLKEGHRMRENDNSTSSYENVARVFGREFDKQKIIELLFSDCQNNVRVISIVGMKGVGKTTLAELVYNDEIVSRYFNLRGWVHVLESYDVLQLIKAIIESFGRKLDNSKELNTLQEILKQEMWRKRVLLVLNNICNYKNSFLEFLSISFNGAESVKIIVTSSNDSVAEFEEMILPYHLHCLPEDQSLLLFQHCAFDCHGFHQISRKIVSKCKGLPLSLKMLGHLLRHETDEAKWIEILESVLWDENESNIESLTTIKLSYQHLPIYLKPCLTYCSLFPKGYKFTREKLVMLWMAQGFIQLKRSEAMEDIGSHYFNELLRRSFFEKVDGHDDQLFSMHDLIHETIRTGNISNEVQHLYISGNTCFSNEHEYLNLHTVIVDEKSCNNSPTLLDFNLLRNLRVLELKSCQLFELPDFIGNLKHLRYLHLECNQIKRLPESVSQLYNLQVLDLHHCVHLEELPKGIGNLINLLFFSCCGSQVQSLPQSIIQLHNLQTLNLLHCRSLVQLPKGIGKLTNLRHLKLEQLSLNRDMNQCGIAELKHLVNLRGKLCISGLKTVTNLDNVKEANLWSKKHIKELRLDWNGLDHQYNDSDSSLQELQETVLESLKPHTNLTKLEIYNYSGAKFPAWLADPSFSNLTTIILIQCLNDKCEFLPPLGQLPSLKSLDIQKIHGIQYIGRDIFRSLVELKLCHLYDLDTWNGDFPMLRNLTIENCPKLKQLPTFPSLSSLNLWGLDQLNTIMNLHNFVSLKHLTVKHCPELWLSPIAQADQLPPGLLQSRDIEIRGCPGLHEWCCEHGVLNWISSQVCVMIFSLILQCHVKFLNFSSCRKTHIMF</sequence>
<comment type="caution">
    <text evidence="1">The sequence shown here is derived from an EMBL/GenBank/DDBJ whole genome shotgun (WGS) entry which is preliminary data.</text>
</comment>
<gene>
    <name evidence="1" type="ORF">IHE45_07G084100</name>
</gene>
<protein>
    <submittedName>
        <fullName evidence="1">P-loop containing nucleoside triphosphate hydrolase protein</fullName>
    </submittedName>
</protein>